<reference evidence="2 3" key="1">
    <citation type="submission" date="2018-04" db="EMBL/GenBank/DDBJ databases">
        <title>Genomic Encyclopedia of Archaeal and Bacterial Type Strains, Phase II (KMG-II): from individual species to whole genera.</title>
        <authorList>
            <person name="Goeker M."/>
        </authorList>
    </citation>
    <scope>NUCLEOTIDE SEQUENCE [LARGE SCALE GENOMIC DNA]</scope>
    <source>
        <strain evidence="2 3">DSM 25521</strain>
    </source>
</reference>
<dbReference type="InterPro" id="IPR021457">
    <property type="entry name" value="DUF3108"/>
</dbReference>
<feature type="chain" id="PRO_5015716405" evidence="1">
    <location>
        <begin position="30"/>
        <end position="281"/>
    </location>
</feature>
<comment type="caution">
    <text evidence="2">The sequence shown here is derived from an EMBL/GenBank/DDBJ whole genome shotgun (WGS) entry which is preliminary data.</text>
</comment>
<dbReference type="AlphaFoldDB" id="A0A2T4YZC8"/>
<dbReference type="EMBL" id="PZZL01000008">
    <property type="protein sequence ID" value="PTM52336.1"/>
    <property type="molecule type" value="Genomic_DNA"/>
</dbReference>
<gene>
    <name evidence="2" type="ORF">C8P69_108136</name>
</gene>
<organism evidence="2 3">
    <name type="scientific">Phreatobacter oligotrophus</name>
    <dbReference type="NCBI Taxonomy" id="1122261"/>
    <lineage>
        <taxon>Bacteria</taxon>
        <taxon>Pseudomonadati</taxon>
        <taxon>Pseudomonadota</taxon>
        <taxon>Alphaproteobacteria</taxon>
        <taxon>Hyphomicrobiales</taxon>
        <taxon>Phreatobacteraceae</taxon>
        <taxon>Phreatobacter</taxon>
    </lineage>
</organism>
<dbReference type="RefSeq" id="WP_170118284.1">
    <property type="nucleotide sequence ID" value="NZ_PZZL01000008.1"/>
</dbReference>
<keyword evidence="3" id="KW-1185">Reference proteome</keyword>
<sequence length="281" mass="29172">MTVRFYPAIAAATLAALTGLGAGANPARAQTAGQVSADYAVSFLGLSIGRGTMVSISDGRTYRTTLDARVTGVAAVFAGGSGTATATGRLTPNAAVPSSFDIEIRSGGKVETTRIAMNGGNVTAVERNPDKPPHPRATPVLPEHLQGVLDPLSAGIFVAGGSGPVTGAAACERRARIFGGRERFDLIFSFVETRQVDIGGYKGEAAVCRVRFEPIAGYRPDRNDIQNARRRSAEVILVPVRGTRHLVPARISLSTGYGTGVAEATRLALDGAPQARRASAD</sequence>
<dbReference type="Proteomes" id="UP000241808">
    <property type="component" value="Unassembled WGS sequence"/>
</dbReference>
<evidence type="ECO:0000313" key="2">
    <source>
        <dbReference type="EMBL" id="PTM52336.1"/>
    </source>
</evidence>
<protein>
    <submittedName>
        <fullName evidence="2">Uncharacterized protein DUF3108</fullName>
    </submittedName>
</protein>
<keyword evidence="1" id="KW-0732">Signal</keyword>
<name>A0A2T4YZC8_9HYPH</name>
<proteinExistence type="predicted"/>
<evidence type="ECO:0000313" key="3">
    <source>
        <dbReference type="Proteomes" id="UP000241808"/>
    </source>
</evidence>
<evidence type="ECO:0000256" key="1">
    <source>
        <dbReference type="SAM" id="SignalP"/>
    </source>
</evidence>
<dbReference type="Pfam" id="PF11306">
    <property type="entry name" value="DUF3108"/>
    <property type="match status" value="1"/>
</dbReference>
<feature type="signal peptide" evidence="1">
    <location>
        <begin position="1"/>
        <end position="29"/>
    </location>
</feature>
<accession>A0A2T4YZC8</accession>